<evidence type="ECO:0000313" key="11">
    <source>
        <dbReference type="Proteomes" id="UP001165080"/>
    </source>
</evidence>
<dbReference type="GO" id="GO:0003676">
    <property type="term" value="F:nucleic acid binding"/>
    <property type="evidence" value="ECO:0007669"/>
    <property type="project" value="UniProtKB-UniRule"/>
</dbReference>
<dbReference type="PANTHER" id="PTHR16121">
    <property type="entry name" value="CAP-SPECIFIC MRNA (NUCLEOSIDE-2'-O-)-METHYLTRANSFERASE 1-RELATED"/>
    <property type="match status" value="1"/>
</dbReference>
<dbReference type="PROSITE" id="PS51614">
    <property type="entry name" value="SAM_MT_ADRIFT"/>
    <property type="match status" value="1"/>
</dbReference>
<evidence type="ECO:0000313" key="10">
    <source>
        <dbReference type="EMBL" id="GLC52273.1"/>
    </source>
</evidence>
<accession>A0A9W6F0L9</accession>
<keyword evidence="4" id="KW-0808">Transferase</keyword>
<dbReference type="PANTHER" id="PTHR16121:SF2">
    <property type="entry name" value="CAP-SPECIFIC MRNA (NUCLEOSIDE-2'-O-)-METHYLTRANSFERASE 2"/>
    <property type="match status" value="1"/>
</dbReference>
<dbReference type="Pfam" id="PF01585">
    <property type="entry name" value="G-patch"/>
    <property type="match status" value="1"/>
</dbReference>
<evidence type="ECO:0000259" key="9">
    <source>
        <dbReference type="PROSITE" id="PS51614"/>
    </source>
</evidence>
<evidence type="ECO:0000256" key="1">
    <source>
        <dbReference type="ARBA" id="ARBA00012770"/>
    </source>
</evidence>
<keyword evidence="3" id="KW-0489">Methyltransferase</keyword>
<comment type="catalytic activity">
    <reaction evidence="6">
        <text>a 5'-end (N(7)-methyl 5'-triphosphoguanosine)-(2'-O-methyl-ribonucleoside)-(ribonucleotide) in mRNA + S-adenosyl-L-methionine = a 5'-end (N(7)-methyl 5'-triphosphoguanosine)-(2'-O-methyl-ribonucleoside)-(2'-O-methyl-ribonucleotide) in mRNA + S-adenosyl-L-homocysteine + H(+)</text>
        <dbReference type="Rhea" id="RHEA:67024"/>
        <dbReference type="Rhea" id="RHEA-COMP:17169"/>
        <dbReference type="Rhea" id="RHEA-COMP:17170"/>
        <dbReference type="ChEBI" id="CHEBI:15378"/>
        <dbReference type="ChEBI" id="CHEBI:57856"/>
        <dbReference type="ChEBI" id="CHEBI:59789"/>
        <dbReference type="ChEBI" id="CHEBI:167612"/>
        <dbReference type="ChEBI" id="CHEBI:167614"/>
        <dbReference type="EC" id="2.1.1.296"/>
    </reaction>
</comment>
<dbReference type="GO" id="GO:0004483">
    <property type="term" value="F:methyltransferase cap1 activity"/>
    <property type="evidence" value="ECO:0007669"/>
    <property type="project" value="UniProtKB-UniRule"/>
</dbReference>
<dbReference type="GO" id="GO:0120550">
    <property type="term" value="F:methyltransferase cap2 activity"/>
    <property type="evidence" value="ECO:0007669"/>
    <property type="project" value="UniProtKB-EC"/>
</dbReference>
<proteinExistence type="predicted"/>
<gene>
    <name evidence="10" type="primary">PLEST005515</name>
    <name evidence="10" type="ORF">PLESTB_000603800</name>
</gene>
<feature type="compositionally biased region" description="Gly residues" evidence="7">
    <location>
        <begin position="1043"/>
        <end position="1060"/>
    </location>
</feature>
<feature type="domain" description="Adrift-type SAM-dependent 2'-O-MTase" evidence="9">
    <location>
        <begin position="111"/>
        <end position="338"/>
    </location>
</feature>
<evidence type="ECO:0000256" key="7">
    <source>
        <dbReference type="SAM" id="MobiDB-lite"/>
    </source>
</evidence>
<dbReference type="InterPro" id="IPR025807">
    <property type="entry name" value="Adrift-typ_MeTrfase"/>
</dbReference>
<keyword evidence="11" id="KW-1185">Reference proteome</keyword>
<protein>
    <recommendedName>
        <fullName evidence="2">Cap-specific mRNA (nucleoside-2'-O-)-methyltransferase 2</fullName>
        <ecNumber evidence="1">2.1.1.296</ecNumber>
    </recommendedName>
</protein>
<reference evidence="10 11" key="1">
    <citation type="journal article" date="2023" name="Commun. Biol.">
        <title>Reorganization of the ancestral sex-determining regions during the evolution of trioecy in Pleodorina starrii.</title>
        <authorList>
            <person name="Takahashi K."/>
            <person name="Suzuki S."/>
            <person name="Kawai-Toyooka H."/>
            <person name="Yamamoto K."/>
            <person name="Hamaji T."/>
            <person name="Ootsuki R."/>
            <person name="Yamaguchi H."/>
            <person name="Kawachi M."/>
            <person name="Higashiyama T."/>
            <person name="Nozaki H."/>
        </authorList>
    </citation>
    <scope>NUCLEOTIDE SEQUENCE [LARGE SCALE GENOMIC DNA]</scope>
    <source>
        <strain evidence="10 11">NIES-4479</strain>
    </source>
</reference>
<dbReference type="Gene3D" id="3.40.50.12760">
    <property type="match status" value="2"/>
</dbReference>
<name>A0A9W6F0L9_9CHLO</name>
<feature type="region of interest" description="Disordered" evidence="7">
    <location>
        <begin position="1017"/>
        <end position="1063"/>
    </location>
</feature>
<evidence type="ECO:0000256" key="5">
    <source>
        <dbReference type="ARBA" id="ARBA00022691"/>
    </source>
</evidence>
<keyword evidence="5" id="KW-0949">S-adenosyl-L-methionine</keyword>
<dbReference type="SUPFAM" id="SSF53335">
    <property type="entry name" value="S-adenosyl-L-methionine-dependent methyltransferases"/>
    <property type="match status" value="1"/>
</dbReference>
<sequence>MYRGGGRGRGRGDGQMSPMDLEKYNVHMAKAMEMMKRTVVIETSGCKLPELREFFSGGEWELPDLASNRDGLNETKNRLDEWDRRRWENAASTANPADQVRAKLRSEYRVELGTIAWAKMYETIWQCDMMPRNSPAVEYRERGKAGVVSVHLCEAPGAFIAATNHFVHTHRPDWRWDWMAVSLNPYFEGNDKAAMIEDDALISATQHKWCFGADNSGDIRRIANIRAIWERARQLCRATGCPDGALMVTADGAVDTSMDPNRQEMITASLHYCEVVAALGVLAVGGNFVWKGFTLYEHPSICSLYLMGCLFDRVMVYKPATSKPANSEVYVVGHGFRGVPPDVLELLLENCADDIFTGRSLFRLDRLPADFLATARHAAIYFGNATSEAIADAIALEGLPQHALAPLRRAKQDFAAWWLNELRVMPLDRDKFLAPRMEIDGRRNNTSGKRKGGELTGTLADRQEQHKKRMLDQGLLQSGPEAEPAGFGFGGGGLGLGAGGAGGAGGAAAAGMHVSSAAMAMMAKMGHKEGQGLGRANQGMASALEVSGNRRRAGLGMGQDGPSGPAGAAPDWSLAPDSAVLGCPGPLTEAEAEAWPPLASSGAPPPPQINKSKMLPDDSVLLALRVARRDCCAAGGGPGGAAGGGACRHVQHCLAPRRLHHASRAYWKLAAVDSALDLCRAACHAATRNDSAPHALDLSLLGGAGSTEYLTAAAVAAASDGRPPPPHLDWRVTMLATERARAFAVASPAGDLTVGTDPRVRLQPLPAQHDAAAEPSPLELCTAESSGWMAEAVPGCWLVLGDLGSLRRLQDGRLGVLEGELSPAYRRALLWEVATALGCLAPGGCAVFRLGGCLTFFSTSLLYLLHRSFSQIAVVKPFACCAASSERLVVAMGCLDDVAVARRRVMEALAEAEVMEVPPGHGPLPAVQLGELVPAGLLVRSADFLRYMESRTTALAEREAQHCRAAAEAAAAGEPLPSEEELAALGQQADRVLEAGAPPPAAAGEAGASGGDLYGGVFTRGGLGSDPQQHPHHRQQKQLGWSGAAGGRSGGGGPRGGGGPPVRLAFRLLSRGEKGDEYVCRVRCEAMADVAARTQLDSADAAVARKYYYREDFEPQRRFRHGLQLLPDSDADAARLGRLMDFLANTRKPGGREKVALLSALDPAGAQADGSSACVSLTQRSATDPERDGLLLWC</sequence>
<dbReference type="PROSITE" id="PS50174">
    <property type="entry name" value="G_PATCH"/>
    <property type="match status" value="1"/>
</dbReference>
<dbReference type="InterPro" id="IPR029063">
    <property type="entry name" value="SAM-dependent_MTases_sf"/>
</dbReference>
<dbReference type="GO" id="GO:0005737">
    <property type="term" value="C:cytoplasm"/>
    <property type="evidence" value="ECO:0007669"/>
    <property type="project" value="TreeGrafter"/>
</dbReference>
<feature type="region of interest" description="Disordered" evidence="7">
    <location>
        <begin position="552"/>
        <end position="572"/>
    </location>
</feature>
<dbReference type="AlphaFoldDB" id="A0A9W6F0L9"/>
<dbReference type="Pfam" id="PF01728">
    <property type="entry name" value="FtsJ"/>
    <property type="match status" value="1"/>
</dbReference>
<evidence type="ECO:0000256" key="6">
    <source>
        <dbReference type="ARBA" id="ARBA00049477"/>
    </source>
</evidence>
<dbReference type="EC" id="2.1.1.296" evidence="1"/>
<evidence type="ECO:0000256" key="2">
    <source>
        <dbReference type="ARBA" id="ARBA00021134"/>
    </source>
</evidence>
<dbReference type="GO" id="GO:0005634">
    <property type="term" value="C:nucleus"/>
    <property type="evidence" value="ECO:0007669"/>
    <property type="project" value="UniProtKB-SubCell"/>
</dbReference>
<evidence type="ECO:0000256" key="3">
    <source>
        <dbReference type="ARBA" id="ARBA00022603"/>
    </source>
</evidence>
<comment type="caution">
    <text evidence="10">The sequence shown here is derived from an EMBL/GenBank/DDBJ whole genome shotgun (WGS) entry which is preliminary data.</text>
</comment>
<dbReference type="EMBL" id="BRXU01000005">
    <property type="protein sequence ID" value="GLC52273.1"/>
    <property type="molecule type" value="Genomic_DNA"/>
</dbReference>
<dbReference type="Proteomes" id="UP001165080">
    <property type="component" value="Unassembled WGS sequence"/>
</dbReference>
<dbReference type="OrthoDB" id="4822at2759"/>
<dbReference type="InterPro" id="IPR050851">
    <property type="entry name" value="mRNA_Cap_2O-Ribose_MeTrfase"/>
</dbReference>
<dbReference type="InterPro" id="IPR002877">
    <property type="entry name" value="RNA_MeTrfase_FtsJ_dom"/>
</dbReference>
<organism evidence="10 11">
    <name type="scientific">Pleodorina starrii</name>
    <dbReference type="NCBI Taxonomy" id="330485"/>
    <lineage>
        <taxon>Eukaryota</taxon>
        <taxon>Viridiplantae</taxon>
        <taxon>Chlorophyta</taxon>
        <taxon>core chlorophytes</taxon>
        <taxon>Chlorophyceae</taxon>
        <taxon>CS clade</taxon>
        <taxon>Chlamydomonadales</taxon>
        <taxon>Volvocaceae</taxon>
        <taxon>Pleodorina</taxon>
    </lineage>
</organism>
<dbReference type="GO" id="GO:0016556">
    <property type="term" value="P:mRNA modification"/>
    <property type="evidence" value="ECO:0007669"/>
    <property type="project" value="UniProtKB-UniRule"/>
</dbReference>
<evidence type="ECO:0000259" key="8">
    <source>
        <dbReference type="PROSITE" id="PS50174"/>
    </source>
</evidence>
<evidence type="ECO:0000256" key="4">
    <source>
        <dbReference type="ARBA" id="ARBA00022679"/>
    </source>
</evidence>
<dbReference type="InterPro" id="IPR000467">
    <property type="entry name" value="G_patch_dom"/>
</dbReference>
<dbReference type="SMART" id="SM00443">
    <property type="entry name" value="G_patch"/>
    <property type="match status" value="1"/>
</dbReference>
<dbReference type="GO" id="GO:0006370">
    <property type="term" value="P:7-methylguanosine mRNA capping"/>
    <property type="evidence" value="ECO:0007669"/>
    <property type="project" value="UniProtKB-UniRule"/>
</dbReference>
<dbReference type="GO" id="GO:0032259">
    <property type="term" value="P:methylation"/>
    <property type="evidence" value="ECO:0007669"/>
    <property type="project" value="UniProtKB-KW"/>
</dbReference>
<feature type="domain" description="G-patch" evidence="8">
    <location>
        <begin position="514"/>
        <end position="560"/>
    </location>
</feature>